<proteinExistence type="predicted"/>
<evidence type="ECO:0008006" key="4">
    <source>
        <dbReference type="Google" id="ProtNLM"/>
    </source>
</evidence>
<dbReference type="AlphaFoldDB" id="A0A2J6Q0P9"/>
<protein>
    <recommendedName>
        <fullName evidence="4">Apple domain-containing protein</fullName>
    </recommendedName>
</protein>
<evidence type="ECO:0000256" key="1">
    <source>
        <dbReference type="SAM" id="SignalP"/>
    </source>
</evidence>
<feature type="chain" id="PRO_5014402848" description="Apple domain-containing protein" evidence="1">
    <location>
        <begin position="23"/>
        <end position="329"/>
    </location>
</feature>
<evidence type="ECO:0000313" key="3">
    <source>
        <dbReference type="Proteomes" id="UP000235672"/>
    </source>
</evidence>
<sequence>MMFIAYLSSIALLLGLLSHSSAFEKRAFSSASTTSCISDNCLNAVSSAHFTGSADCSRYELAVATPSTSSTYTVITVTVTGIETIWVPTISYVVWELASTTTPAVFTPPPAVTVEEHNPTLTVKRDIVPRTTSATIPSYASACYSSTAYASACSCIGVNVTPPPVISVFTTTVTKTIPTSTTTSIATFTREVCAPDNDYGFIYSNDFGMYTNNPNITACPNPAGGCSILAEFTMFTLDRHDCCAGCYTGINGCYFYWMDLENSDGTCKWAILNTEGSPSTEWEFNVGGNLTLTPDSPHCPNGNTWVTTKSPGNTLGVGPCVQRWLDDAY</sequence>
<gene>
    <name evidence="2" type="ORF">NA56DRAFT_723552</name>
</gene>
<keyword evidence="3" id="KW-1185">Reference proteome</keyword>
<evidence type="ECO:0000313" key="2">
    <source>
        <dbReference type="EMBL" id="PMD19852.1"/>
    </source>
</evidence>
<keyword evidence="1" id="KW-0732">Signal</keyword>
<feature type="signal peptide" evidence="1">
    <location>
        <begin position="1"/>
        <end position="22"/>
    </location>
</feature>
<accession>A0A2J6Q0P9</accession>
<dbReference type="Proteomes" id="UP000235672">
    <property type="component" value="Unassembled WGS sequence"/>
</dbReference>
<name>A0A2J6Q0P9_9HELO</name>
<reference evidence="2 3" key="1">
    <citation type="submission" date="2016-05" db="EMBL/GenBank/DDBJ databases">
        <title>A degradative enzymes factory behind the ericoid mycorrhizal symbiosis.</title>
        <authorList>
            <consortium name="DOE Joint Genome Institute"/>
            <person name="Martino E."/>
            <person name="Morin E."/>
            <person name="Grelet G."/>
            <person name="Kuo A."/>
            <person name="Kohler A."/>
            <person name="Daghino S."/>
            <person name="Barry K."/>
            <person name="Choi C."/>
            <person name="Cichocki N."/>
            <person name="Clum A."/>
            <person name="Copeland A."/>
            <person name="Hainaut M."/>
            <person name="Haridas S."/>
            <person name="Labutti K."/>
            <person name="Lindquist E."/>
            <person name="Lipzen A."/>
            <person name="Khouja H.-R."/>
            <person name="Murat C."/>
            <person name="Ohm R."/>
            <person name="Olson A."/>
            <person name="Spatafora J."/>
            <person name="Veneault-Fourrey C."/>
            <person name="Henrissat B."/>
            <person name="Grigoriev I."/>
            <person name="Martin F."/>
            <person name="Perotto S."/>
        </authorList>
    </citation>
    <scope>NUCLEOTIDE SEQUENCE [LARGE SCALE GENOMIC DNA]</scope>
    <source>
        <strain evidence="2 3">UAMH 7357</strain>
    </source>
</reference>
<dbReference type="EMBL" id="KZ613487">
    <property type="protein sequence ID" value="PMD19852.1"/>
    <property type="molecule type" value="Genomic_DNA"/>
</dbReference>
<organism evidence="2 3">
    <name type="scientific">Hyaloscypha hepaticicola</name>
    <dbReference type="NCBI Taxonomy" id="2082293"/>
    <lineage>
        <taxon>Eukaryota</taxon>
        <taxon>Fungi</taxon>
        <taxon>Dikarya</taxon>
        <taxon>Ascomycota</taxon>
        <taxon>Pezizomycotina</taxon>
        <taxon>Leotiomycetes</taxon>
        <taxon>Helotiales</taxon>
        <taxon>Hyaloscyphaceae</taxon>
        <taxon>Hyaloscypha</taxon>
    </lineage>
</organism>